<dbReference type="EMBL" id="BGPR01001663">
    <property type="protein sequence ID" value="GBM59039.1"/>
    <property type="molecule type" value="Genomic_DNA"/>
</dbReference>
<dbReference type="Proteomes" id="UP000499080">
    <property type="component" value="Unassembled WGS sequence"/>
</dbReference>
<gene>
    <name evidence="2" type="ORF">AVEN_7419_1</name>
</gene>
<keyword evidence="3" id="KW-1185">Reference proteome</keyword>
<reference evidence="2 3" key="1">
    <citation type="journal article" date="2019" name="Sci. Rep.">
        <title>Orb-weaving spider Araneus ventricosus genome elucidates the spidroin gene catalogue.</title>
        <authorList>
            <person name="Kono N."/>
            <person name="Nakamura H."/>
            <person name="Ohtoshi R."/>
            <person name="Moran D.A.P."/>
            <person name="Shinohara A."/>
            <person name="Yoshida Y."/>
            <person name="Fujiwara M."/>
            <person name="Mori M."/>
            <person name="Tomita M."/>
            <person name="Arakawa K."/>
        </authorList>
    </citation>
    <scope>NUCLEOTIDE SEQUENCE [LARGE SCALE GENOMIC DNA]</scope>
</reference>
<organism evidence="2 3">
    <name type="scientific">Araneus ventricosus</name>
    <name type="common">Orbweaver spider</name>
    <name type="synonym">Epeira ventricosa</name>
    <dbReference type="NCBI Taxonomy" id="182803"/>
    <lineage>
        <taxon>Eukaryota</taxon>
        <taxon>Metazoa</taxon>
        <taxon>Ecdysozoa</taxon>
        <taxon>Arthropoda</taxon>
        <taxon>Chelicerata</taxon>
        <taxon>Arachnida</taxon>
        <taxon>Araneae</taxon>
        <taxon>Araneomorphae</taxon>
        <taxon>Entelegynae</taxon>
        <taxon>Araneoidea</taxon>
        <taxon>Araneidae</taxon>
        <taxon>Araneus</taxon>
    </lineage>
</organism>
<evidence type="ECO:0000313" key="2">
    <source>
        <dbReference type="EMBL" id="GBM59039.1"/>
    </source>
</evidence>
<proteinExistence type="predicted"/>
<sequence length="102" mass="11162">MNAVSIPGSEELEVLSLSCIEIVQDLLKNTSSVLHTAIGIPIASATFLLPPSWPTETWEDITVTPAQREQTERRSNIRVDGSEDSPSPFSTPDVEWPVTELS</sequence>
<dbReference type="OrthoDB" id="6436684at2759"/>
<protein>
    <submittedName>
        <fullName evidence="2">Uncharacterized protein</fullName>
    </submittedName>
</protein>
<evidence type="ECO:0000256" key="1">
    <source>
        <dbReference type="SAM" id="MobiDB-lite"/>
    </source>
</evidence>
<accession>A0A4Y2H1I7</accession>
<name>A0A4Y2H1I7_ARAVE</name>
<feature type="compositionally biased region" description="Basic and acidic residues" evidence="1">
    <location>
        <begin position="69"/>
        <end position="81"/>
    </location>
</feature>
<comment type="caution">
    <text evidence="2">The sequence shown here is derived from an EMBL/GenBank/DDBJ whole genome shotgun (WGS) entry which is preliminary data.</text>
</comment>
<evidence type="ECO:0000313" key="3">
    <source>
        <dbReference type="Proteomes" id="UP000499080"/>
    </source>
</evidence>
<dbReference type="AlphaFoldDB" id="A0A4Y2H1I7"/>
<feature type="region of interest" description="Disordered" evidence="1">
    <location>
        <begin position="63"/>
        <end position="102"/>
    </location>
</feature>